<dbReference type="OrthoDB" id="260782at2759"/>
<evidence type="ECO:0000256" key="1">
    <source>
        <dbReference type="SAM" id="SignalP"/>
    </source>
</evidence>
<evidence type="ECO:0000259" key="2">
    <source>
        <dbReference type="SMART" id="SM00329"/>
    </source>
</evidence>
<feature type="domain" description="Lipid-binding serum glycoprotein C-terminal" evidence="2">
    <location>
        <begin position="300"/>
        <end position="495"/>
    </location>
</feature>
<dbReference type="EMBL" id="CYKH01000233">
    <property type="protein sequence ID" value="CUF04032.1"/>
    <property type="molecule type" value="Genomic_DNA"/>
</dbReference>
<evidence type="ECO:0000313" key="4">
    <source>
        <dbReference type="Proteomes" id="UP000051952"/>
    </source>
</evidence>
<dbReference type="Proteomes" id="UP000051952">
    <property type="component" value="Unassembled WGS sequence"/>
</dbReference>
<dbReference type="SMART" id="SM00329">
    <property type="entry name" value="BPI2"/>
    <property type="match status" value="1"/>
</dbReference>
<dbReference type="InterPro" id="IPR001124">
    <property type="entry name" value="Lipid-bd_serum_glycop_C"/>
</dbReference>
<organism evidence="3 4">
    <name type="scientific">Bodo saltans</name>
    <name type="common">Flagellated protozoan</name>
    <dbReference type="NCBI Taxonomy" id="75058"/>
    <lineage>
        <taxon>Eukaryota</taxon>
        <taxon>Discoba</taxon>
        <taxon>Euglenozoa</taxon>
        <taxon>Kinetoplastea</taxon>
        <taxon>Metakinetoplastina</taxon>
        <taxon>Eubodonida</taxon>
        <taxon>Bodonidae</taxon>
        <taxon>Bodo</taxon>
    </lineage>
</organism>
<feature type="chain" id="PRO_5006621612" evidence="1">
    <location>
        <begin position="23"/>
        <end position="498"/>
    </location>
</feature>
<dbReference type="Pfam" id="PF02886">
    <property type="entry name" value="LBP_BPI_CETP_C"/>
    <property type="match status" value="1"/>
</dbReference>
<gene>
    <name evidence="3" type="ORF">BSAL_58425</name>
</gene>
<dbReference type="InterPro" id="IPR032942">
    <property type="entry name" value="BPI/LBP/Plunc"/>
</dbReference>
<accession>A0A0S4ITD2</accession>
<dbReference type="SUPFAM" id="SSF55394">
    <property type="entry name" value="Bactericidal permeability-increasing protein, BPI"/>
    <property type="match status" value="2"/>
</dbReference>
<name>A0A0S4ITD2_BODSA</name>
<keyword evidence="1" id="KW-0732">Signal</keyword>
<protein>
    <submittedName>
        <fullName evidence="3">Expression site-associated gene (ESAG5-like) protein, putative</fullName>
    </submittedName>
</protein>
<dbReference type="InterPro" id="IPR017943">
    <property type="entry name" value="Bactericidal_perm-incr_a/b_dom"/>
</dbReference>
<keyword evidence="4" id="KW-1185">Reference proteome</keyword>
<proteinExistence type="predicted"/>
<feature type="signal peptide" evidence="1">
    <location>
        <begin position="1"/>
        <end position="22"/>
    </location>
</feature>
<dbReference type="Gene3D" id="3.15.10.10">
    <property type="entry name" value="Bactericidal permeability-increasing protein, domain 1"/>
    <property type="match status" value="1"/>
</dbReference>
<dbReference type="OMA" id="SECEGMI"/>
<dbReference type="PANTHER" id="PTHR10504:SF131">
    <property type="entry name" value="BPI2 DOMAIN-CONTAINING PROTEIN"/>
    <property type="match status" value="1"/>
</dbReference>
<dbReference type="PANTHER" id="PTHR10504">
    <property type="entry name" value="BACTERICIDAL PERMEABILITY-INCREASING BPI PROTEIN-RELATED"/>
    <property type="match status" value="1"/>
</dbReference>
<dbReference type="VEuPathDB" id="TriTrypDB:BSAL_58425"/>
<evidence type="ECO:0000313" key="3">
    <source>
        <dbReference type="EMBL" id="CUF04032.1"/>
    </source>
</evidence>
<reference evidence="4" key="1">
    <citation type="submission" date="2015-09" db="EMBL/GenBank/DDBJ databases">
        <authorList>
            <consortium name="Pathogen Informatics"/>
        </authorList>
    </citation>
    <scope>NUCLEOTIDE SEQUENCE [LARGE SCALE GENOMIC DNA]</scope>
    <source>
        <strain evidence="4">Lake Konstanz</strain>
    </source>
</reference>
<sequence>MQSTPLLLGLVCAFLVATQIHAVSLADIAPPGVTTKHHFHNKHVAGKHQVHIPWRNTLKQQVANLGLTADVTATIEESLFVKICNTVVPLINKYVQGLVIPGESQKHFSFDNVVIQQFDIQSISITFASPSTVSLSLSQISFAIPQTHFDVFTKILFIKLSCSGNFWASMSGTTISLSMSASESNGDLVFGDAQSSVAWGDLNINHDFPNFFCKIGQDIIQLFIGNINNLIKKTVENDIPAKIGPMVQTALDTALAKLPLDFVSQPQVTSNSISLTVDLLGHPAGVAKLKGPLHAARTRAIDPRDLELEIPETALNNLLLFAQQEGALNMNFTDKKFNTSVIKTIFPTVYAQCPDCPFAIEINAIDAPFVTTTSDSIGITVNQGILGLNLAAADGTIIPFVDLWVNASLSVNGVNITSANAVYFQLALGDFSLGIRESSIGPFDISLISSIAAFALQDVVIPQFNQRFKGIPLPAVASQAEVAISNSAVYVAFNVNLV</sequence>
<dbReference type="AlphaFoldDB" id="A0A0S4ITD2"/>
<dbReference type="GO" id="GO:0008289">
    <property type="term" value="F:lipid binding"/>
    <property type="evidence" value="ECO:0007669"/>
    <property type="project" value="InterPro"/>
</dbReference>
<dbReference type="Gene3D" id="3.15.20.10">
    <property type="entry name" value="Bactericidal permeability-increasing protein, domain 2"/>
    <property type="match status" value="1"/>
</dbReference>